<keyword evidence="7" id="KW-0966">Cell projection</keyword>
<feature type="region of interest" description="Disordered" evidence="12">
    <location>
        <begin position="180"/>
        <end position="257"/>
    </location>
</feature>
<dbReference type="SMART" id="SM00167">
    <property type="entry name" value="VPS9"/>
    <property type="match status" value="1"/>
</dbReference>
<dbReference type="eggNOG" id="KOG2320">
    <property type="taxonomic scope" value="Eukaryota"/>
</dbReference>
<evidence type="ECO:0000256" key="5">
    <source>
        <dbReference type="ARBA" id="ARBA00022583"/>
    </source>
</evidence>
<evidence type="ECO:0000256" key="6">
    <source>
        <dbReference type="ARBA" id="ARBA00022927"/>
    </source>
</evidence>
<sequence>MAQTEDKAPEVPTEGVRLVPPQVNKTDRTPLGVLSTLEPLIRLQRTWGVWHVPELDTQDAEALVGLWPLGSFLVTGRDPSQVLVLRTGPLPGEVNTYQIQKIPRGVSLESSNLCMPDLPHLLAFLSASRDVLPRTLLLPPPTLGPRDEHTDPLQIGRVQQDTPGKVLSIVNRLYLETHRGWGREQTPQETEPEAAQRHDPAPRNPAPHGVSWVKGPLSPEVDHPGPALTSLLEEEEEDLEGKEEGREDDPEEEGPEDVLTIHVQSLVRARSSYVARQYRSLRVRIVSDSGGPHGSGDPATELLQDVRHLLTDLQDHLAKDSYIRAVFGNRGPGVPKKGEDPGPALETAVCQAVLAPLKPALWTRLRTLRAPELRRLRRRQTALRAGAGPPGAQGPVPEGQSPAPALRSRIHERLTHLHAACAPRRKVALLLEVCRDVYAGLAQGENQEPLGADAFLPALTEELIWSPDIGETQLDVEFLMELLDPDELRGEAGYYLTTWFGALHHIAHYQPETDRAPRGLSSEARASLHQWHRRRTLHRKDHPGVRANLPFKEPWAEETVPGTSDN</sequence>
<dbReference type="InterPro" id="IPR045046">
    <property type="entry name" value="Vps9-like"/>
</dbReference>
<dbReference type="Ensembl" id="ENSNLET00000018761.2">
    <property type="protein sequence ID" value="ENSNLEP00000017869.1"/>
    <property type="gene ID" value="ENSNLEG00000014685.2"/>
</dbReference>
<evidence type="ECO:0000256" key="1">
    <source>
        <dbReference type="ARBA" id="ARBA00004466"/>
    </source>
</evidence>
<dbReference type="GO" id="GO:0030139">
    <property type="term" value="C:endocytic vesicle"/>
    <property type="evidence" value="ECO:0007669"/>
    <property type="project" value="TreeGrafter"/>
</dbReference>
<evidence type="ECO:0000256" key="3">
    <source>
        <dbReference type="ARBA" id="ARBA00022448"/>
    </source>
</evidence>
<protein>
    <recommendedName>
        <fullName evidence="11">Ras and Rab interactor-like protein</fullName>
    </recommendedName>
</protein>
<dbReference type="GO" id="GO:0001726">
    <property type="term" value="C:ruffle"/>
    <property type="evidence" value="ECO:0007669"/>
    <property type="project" value="UniProtKB-SubCell"/>
</dbReference>
<evidence type="ECO:0000256" key="7">
    <source>
        <dbReference type="ARBA" id="ARBA00023273"/>
    </source>
</evidence>
<evidence type="ECO:0000256" key="2">
    <source>
        <dbReference type="ARBA" id="ARBA00004541"/>
    </source>
</evidence>
<dbReference type="Pfam" id="PF02204">
    <property type="entry name" value="VPS9"/>
    <property type="match status" value="1"/>
</dbReference>
<dbReference type="SUPFAM" id="SSF109993">
    <property type="entry name" value="VPS9 domain"/>
    <property type="match status" value="1"/>
</dbReference>
<evidence type="ECO:0000256" key="4">
    <source>
        <dbReference type="ARBA" id="ARBA00022468"/>
    </source>
</evidence>
<keyword evidence="6" id="KW-0653">Protein transport</keyword>
<gene>
    <name evidence="14" type="primary">RINL</name>
</gene>
<dbReference type="Proteomes" id="UP000001073">
    <property type="component" value="Chromosome 17"/>
</dbReference>
<dbReference type="GO" id="GO:0006897">
    <property type="term" value="P:endocytosis"/>
    <property type="evidence" value="ECO:0007669"/>
    <property type="project" value="UniProtKB-KW"/>
</dbReference>
<dbReference type="PANTHER" id="PTHR23101:SF72">
    <property type="entry name" value="RAS AND RAB INTERACTOR-LIKE PROTEIN"/>
    <property type="match status" value="1"/>
</dbReference>
<keyword evidence="15" id="KW-1185">Reference proteome</keyword>
<comment type="function">
    <text evidence="9">Guanine nucleotide exchange factor (GEF) for RAB5A and RAB22A that activates RAB5A and RAB22A by exchanging bound GDP for free GTP. Plays a role in endocytosis via its role in activating Rab family members.</text>
</comment>
<proteinExistence type="predicted"/>
<evidence type="ECO:0000256" key="11">
    <source>
        <dbReference type="ARBA" id="ARBA00072481"/>
    </source>
</evidence>
<dbReference type="Gene3D" id="1.20.1050.80">
    <property type="entry name" value="VPS9 domain"/>
    <property type="match status" value="1"/>
</dbReference>
<reference evidence="14 15" key="1">
    <citation type="submission" date="2012-10" db="EMBL/GenBank/DDBJ databases">
        <authorList>
            <consortium name="Gibbon Genome Sequencing Consortium"/>
        </authorList>
    </citation>
    <scope>NUCLEOTIDE SEQUENCE [LARGE SCALE GENOMIC DNA]</scope>
</reference>
<dbReference type="GO" id="GO:0005096">
    <property type="term" value="F:GTPase activator activity"/>
    <property type="evidence" value="ECO:0007669"/>
    <property type="project" value="UniProtKB-KW"/>
</dbReference>
<evidence type="ECO:0000256" key="10">
    <source>
        <dbReference type="ARBA" id="ARBA00062937"/>
    </source>
</evidence>
<keyword evidence="4" id="KW-0343">GTPase activation</keyword>
<dbReference type="GO" id="GO:0015629">
    <property type="term" value="C:actin cytoskeleton"/>
    <property type="evidence" value="ECO:0007669"/>
    <property type="project" value="Ensembl"/>
</dbReference>
<dbReference type="FunCoup" id="G1RX92">
    <property type="interactions" value="47"/>
</dbReference>
<dbReference type="FunFam" id="1.20.1050.80:FF:000012">
    <property type="entry name" value="Ras and Rab interactor like"/>
    <property type="match status" value="1"/>
</dbReference>
<dbReference type="PANTHER" id="PTHR23101">
    <property type="entry name" value="RAB GDP/GTP EXCHANGE FACTOR"/>
    <property type="match status" value="1"/>
</dbReference>
<dbReference type="GO" id="GO:0005829">
    <property type="term" value="C:cytosol"/>
    <property type="evidence" value="ECO:0007669"/>
    <property type="project" value="TreeGrafter"/>
</dbReference>
<dbReference type="AlphaFoldDB" id="G1RX92"/>
<evidence type="ECO:0000259" key="13">
    <source>
        <dbReference type="PROSITE" id="PS51205"/>
    </source>
</evidence>
<dbReference type="GO" id="GO:0005085">
    <property type="term" value="F:guanyl-nucleotide exchange factor activity"/>
    <property type="evidence" value="ECO:0007669"/>
    <property type="project" value="Ensembl"/>
</dbReference>
<dbReference type="GeneTree" id="ENSGT00940000162381"/>
<dbReference type="InterPro" id="IPR036860">
    <property type="entry name" value="SH2_dom_sf"/>
</dbReference>
<dbReference type="HOGENOM" id="CLU_038657_0_0_1"/>
<comment type="subcellular location">
    <subcellularLocation>
        <location evidence="1">Cell projection</location>
        <location evidence="1">Ruffle</location>
    </subcellularLocation>
    <subcellularLocation>
        <location evidence="2">Cytoplasmic vesicle</location>
    </subcellularLocation>
</comment>
<dbReference type="PROSITE" id="PS51205">
    <property type="entry name" value="VPS9"/>
    <property type="match status" value="1"/>
</dbReference>
<dbReference type="EMBL" id="ADFV01060221">
    <property type="status" value="NOT_ANNOTATED_CDS"/>
    <property type="molecule type" value="Genomic_DNA"/>
</dbReference>
<dbReference type="SUPFAM" id="SSF55550">
    <property type="entry name" value="SH2 domain"/>
    <property type="match status" value="1"/>
</dbReference>
<feature type="region of interest" description="Disordered" evidence="12">
    <location>
        <begin position="537"/>
        <end position="566"/>
    </location>
</feature>
<organism evidence="14 15">
    <name type="scientific">Nomascus leucogenys</name>
    <name type="common">Northern white-cheeked gibbon</name>
    <name type="synonym">Hylobates leucogenys</name>
    <dbReference type="NCBI Taxonomy" id="61853"/>
    <lineage>
        <taxon>Eukaryota</taxon>
        <taxon>Metazoa</taxon>
        <taxon>Chordata</taxon>
        <taxon>Craniata</taxon>
        <taxon>Vertebrata</taxon>
        <taxon>Euteleostomi</taxon>
        <taxon>Mammalia</taxon>
        <taxon>Eutheria</taxon>
        <taxon>Euarchontoglires</taxon>
        <taxon>Primates</taxon>
        <taxon>Haplorrhini</taxon>
        <taxon>Catarrhini</taxon>
        <taxon>Hylobatidae</taxon>
        <taxon>Nomascus</taxon>
    </lineage>
</organism>
<evidence type="ECO:0000256" key="8">
    <source>
        <dbReference type="ARBA" id="ARBA00023329"/>
    </source>
</evidence>
<dbReference type="InterPro" id="IPR037191">
    <property type="entry name" value="VPS9_dom_sf"/>
</dbReference>
<dbReference type="InterPro" id="IPR003123">
    <property type="entry name" value="VPS9"/>
</dbReference>
<feature type="compositionally biased region" description="Acidic residues" evidence="12">
    <location>
        <begin position="232"/>
        <end position="256"/>
    </location>
</feature>
<keyword evidence="8" id="KW-0968">Cytoplasmic vesicle</keyword>
<dbReference type="STRING" id="61853.ENSNLEP00000017869"/>
<reference evidence="14" key="3">
    <citation type="submission" date="2025-09" db="UniProtKB">
        <authorList>
            <consortium name="Ensembl"/>
        </authorList>
    </citation>
    <scope>IDENTIFICATION</scope>
</reference>
<name>G1RX92_NOMLE</name>
<dbReference type="InParanoid" id="G1RX92"/>
<keyword evidence="3" id="KW-0813">Transport</keyword>
<dbReference type="OMA" id="RTWGVWH"/>
<reference evidence="14" key="2">
    <citation type="submission" date="2025-08" db="UniProtKB">
        <authorList>
            <consortium name="Ensembl"/>
        </authorList>
    </citation>
    <scope>IDENTIFICATION</scope>
</reference>
<feature type="domain" description="VPS9" evidence="13">
    <location>
        <begin position="370"/>
        <end position="515"/>
    </location>
</feature>
<evidence type="ECO:0000313" key="14">
    <source>
        <dbReference type="Ensembl" id="ENSNLEP00000017869.1"/>
    </source>
</evidence>
<evidence type="ECO:0000256" key="12">
    <source>
        <dbReference type="SAM" id="MobiDB-lite"/>
    </source>
</evidence>
<accession>G1RX92</accession>
<dbReference type="GO" id="GO:0031267">
    <property type="term" value="F:small GTPase binding"/>
    <property type="evidence" value="ECO:0007669"/>
    <property type="project" value="TreeGrafter"/>
</dbReference>
<keyword evidence="5" id="KW-0254">Endocytosis</keyword>
<comment type="subunit">
    <text evidence="10">Interacts with RAB5A, RAB22A and MUSK.</text>
</comment>
<feature type="region of interest" description="Disordered" evidence="12">
    <location>
        <begin position="383"/>
        <end position="404"/>
    </location>
</feature>
<evidence type="ECO:0000313" key="15">
    <source>
        <dbReference type="Proteomes" id="UP000001073"/>
    </source>
</evidence>
<dbReference type="GO" id="GO:0015031">
    <property type="term" value="P:protein transport"/>
    <property type="evidence" value="ECO:0007669"/>
    <property type="project" value="UniProtKB-KW"/>
</dbReference>
<evidence type="ECO:0000256" key="9">
    <source>
        <dbReference type="ARBA" id="ARBA00053721"/>
    </source>
</evidence>